<name>A0ABR9C616_9HYPH</name>
<sequence length="124" mass="13303">MLWLNRSSRSIRNMLPKNPLFRLLAINGVLGVAISGGFLAGVFWANIGNLRVLVTRSEDPILPIVMLAAGFIITLTSVVMGSAIMILSAKDGDGGKRQQDWPSMLGTTHQLAPVPARVGKKHAT</sequence>
<feature type="transmembrane region" description="Helical" evidence="1">
    <location>
        <begin position="64"/>
        <end position="87"/>
    </location>
</feature>
<reference evidence="2 3" key="1">
    <citation type="submission" date="2020-09" db="EMBL/GenBank/DDBJ databases">
        <title>The genome sequence of type strain Labrenzia polysiphoniae KACC 19711.</title>
        <authorList>
            <person name="Liu Y."/>
        </authorList>
    </citation>
    <scope>NUCLEOTIDE SEQUENCE [LARGE SCALE GENOMIC DNA]</scope>
    <source>
        <strain evidence="2 3">KACC 19711</strain>
    </source>
</reference>
<dbReference type="EMBL" id="JACYXJ010000001">
    <property type="protein sequence ID" value="MBD8875290.1"/>
    <property type="molecule type" value="Genomic_DNA"/>
</dbReference>
<comment type="caution">
    <text evidence="2">The sequence shown here is derived from an EMBL/GenBank/DDBJ whole genome shotgun (WGS) entry which is preliminary data.</text>
</comment>
<keyword evidence="1" id="KW-1133">Transmembrane helix</keyword>
<accession>A0ABR9C616</accession>
<organism evidence="2 3">
    <name type="scientific">Roseibium polysiphoniae</name>
    <dbReference type="NCBI Taxonomy" id="2571221"/>
    <lineage>
        <taxon>Bacteria</taxon>
        <taxon>Pseudomonadati</taxon>
        <taxon>Pseudomonadota</taxon>
        <taxon>Alphaproteobacteria</taxon>
        <taxon>Hyphomicrobiales</taxon>
        <taxon>Stappiaceae</taxon>
        <taxon>Roseibium</taxon>
    </lineage>
</organism>
<gene>
    <name evidence="2" type="ORF">IG617_03210</name>
</gene>
<dbReference type="Proteomes" id="UP000615687">
    <property type="component" value="Unassembled WGS sequence"/>
</dbReference>
<protein>
    <submittedName>
        <fullName evidence="2">Uncharacterized protein</fullName>
    </submittedName>
</protein>
<evidence type="ECO:0000313" key="2">
    <source>
        <dbReference type="EMBL" id="MBD8875290.1"/>
    </source>
</evidence>
<proteinExistence type="predicted"/>
<keyword evidence="1" id="KW-0812">Transmembrane</keyword>
<keyword evidence="1" id="KW-0472">Membrane</keyword>
<evidence type="ECO:0000256" key="1">
    <source>
        <dbReference type="SAM" id="Phobius"/>
    </source>
</evidence>
<feature type="transmembrane region" description="Helical" evidence="1">
    <location>
        <begin position="20"/>
        <end position="44"/>
    </location>
</feature>
<keyword evidence="3" id="KW-1185">Reference proteome</keyword>
<evidence type="ECO:0000313" key="3">
    <source>
        <dbReference type="Proteomes" id="UP000615687"/>
    </source>
</evidence>
<dbReference type="RefSeq" id="WP_192107212.1">
    <property type="nucleotide sequence ID" value="NZ_JACYXJ010000001.1"/>
</dbReference>